<dbReference type="GO" id="GO:0009055">
    <property type="term" value="F:electron transfer activity"/>
    <property type="evidence" value="ECO:0007669"/>
    <property type="project" value="InterPro"/>
</dbReference>
<dbReference type="InterPro" id="IPR011042">
    <property type="entry name" value="6-blade_b-propeller_TolB-like"/>
</dbReference>
<keyword evidence="5" id="KW-0732">Signal</keyword>
<evidence type="ECO:0000256" key="2">
    <source>
        <dbReference type="ARBA" id="ARBA00022723"/>
    </source>
</evidence>
<dbReference type="Pfam" id="PF00034">
    <property type="entry name" value="Cytochrom_C"/>
    <property type="match status" value="1"/>
</dbReference>
<dbReference type="NCBIfam" id="TIGR02603">
    <property type="entry name" value="CxxCH_TIGR02603"/>
    <property type="match status" value="1"/>
</dbReference>
<evidence type="ECO:0000313" key="8">
    <source>
        <dbReference type="Proteomes" id="UP000676194"/>
    </source>
</evidence>
<organism evidence="7 8">
    <name type="scientific">Telmatocola sphagniphila</name>
    <dbReference type="NCBI Taxonomy" id="1123043"/>
    <lineage>
        <taxon>Bacteria</taxon>
        <taxon>Pseudomonadati</taxon>
        <taxon>Planctomycetota</taxon>
        <taxon>Planctomycetia</taxon>
        <taxon>Gemmatales</taxon>
        <taxon>Gemmataceae</taxon>
    </lineage>
</organism>
<dbReference type="GO" id="GO:0020037">
    <property type="term" value="F:heme binding"/>
    <property type="evidence" value="ECO:0007669"/>
    <property type="project" value="InterPro"/>
</dbReference>
<dbReference type="KEGG" id="tsph:KIH39_06300"/>
<evidence type="ECO:0000256" key="4">
    <source>
        <dbReference type="PROSITE-ProRule" id="PRU00433"/>
    </source>
</evidence>
<dbReference type="Pfam" id="PF23500">
    <property type="entry name" value="DUF7133"/>
    <property type="match status" value="1"/>
</dbReference>
<dbReference type="InterPro" id="IPR011041">
    <property type="entry name" value="Quinoprot_gluc/sorb_DH_b-prop"/>
</dbReference>
<accession>A0A8E6EW77</accession>
<dbReference type="Pfam" id="PF06283">
    <property type="entry name" value="ThuA"/>
    <property type="match status" value="1"/>
</dbReference>
<evidence type="ECO:0000259" key="6">
    <source>
        <dbReference type="PROSITE" id="PS51007"/>
    </source>
</evidence>
<dbReference type="InterPro" id="IPR029010">
    <property type="entry name" value="ThuA-like"/>
</dbReference>
<dbReference type="InterPro" id="IPR013427">
    <property type="entry name" value="Haem-bd_dom_put"/>
</dbReference>
<dbReference type="PANTHER" id="PTHR33546">
    <property type="entry name" value="LARGE, MULTIFUNCTIONAL SECRETED PROTEIN-RELATED"/>
    <property type="match status" value="1"/>
</dbReference>
<dbReference type="Gene3D" id="1.25.10.10">
    <property type="entry name" value="Leucine-rich Repeat Variant"/>
    <property type="match status" value="1"/>
</dbReference>
<dbReference type="EMBL" id="CP074694">
    <property type="protein sequence ID" value="QVL33517.1"/>
    <property type="molecule type" value="Genomic_DNA"/>
</dbReference>
<dbReference type="AlphaFoldDB" id="A0A8E6EW77"/>
<dbReference type="SUPFAM" id="SSF52317">
    <property type="entry name" value="Class I glutamine amidotransferase-like"/>
    <property type="match status" value="1"/>
</dbReference>
<dbReference type="InterPro" id="IPR013428">
    <property type="entry name" value="Membrane-bound_put_N"/>
</dbReference>
<keyword evidence="1 4" id="KW-0349">Heme</keyword>
<dbReference type="InterPro" id="IPR055557">
    <property type="entry name" value="DUF7133"/>
</dbReference>
<feature type="chain" id="PRO_5034212762" evidence="5">
    <location>
        <begin position="21"/>
        <end position="1208"/>
    </location>
</feature>
<sequence>MAKYFLALCCLTFLSLPVWSQGYQPEEALRKMESPKGFQIQLVASEPLIRQPLSISFDERGRLWVLQYLQYPTPAGLKAVQRDEYLRTVWDKVPEPPPFGPKGIDRITILSEPNSQGEFTKSKDFLSDLNICSGFCLGTGGVYVLQSPYLLFYPDKNRDDVPDGPPEVLLKGFGMEDTHSLANNLQWGPDGWLYGAAGSTSTSRVINPARTDSPAIEFQQGIWRYHPRKKIFELFTEGGGNIWGLDFDKYGECIAGTNYGGKAMMHMIPGAYYVKSFSKHGELHNPFAYGYFDHVPYQDFQGGHVTNGGRIYQAERYPQEFRDTYMAGNLLSNVVNWHVMSSDGSSFKARHGGTLLKANDSWFRPVDCRLGPDGCLYVADWYDKRASHLDPIDNWDKTNGRIYRVFYPGSEPKPFDLSKLKSQELVELLENPNKWYRIEAKRILAERQDRSVLPRLKTLALGSEDWKSLESLWMAFQLGGFEDPSWVAQLLGSADPHIRAWTIRLAGEQTNLERTTDLRQIAEKLSSTESNPIVRVQMLQTPNGLDFDIVRMLKSERDQKDPFLPLLYWWRYDRLTNDIAVDTSSDLESLSKFLVWESQIFRDVILPRLARKFLFLAASSERKLKIGIWLLKKAPDAAAIRAILSGFDQAIINEANNSQLNLASALKVLSKNNLYDELLSRLLIKLRDEQAISDLMVKLRAPETKESDRLKFIKLLSLVRDKRIGEVIYSEFLKAKSEGYRVATLQALQKQQNPSFNSMLVEMFPKSQGSIRSVLKGMLLAREDTALQLLVKVDSGELKATEFPMELVKNCALFHSKKVDEIILKHWGRIVPQSAGEKIARIRSLSAAIRKTAGNPMHGKELFTKTCSTCHQIFGEGGKVGPDLTSADRKNLDYMLTQIIDPSAYIRPEYISHTAKLSSGQVLTGLIKDPSPERITLQNIRDNQVLETVISRSDIEELSPSSVSLMPEKLLDTFSEQDAADLLAYLQSTPPAKANTKKLKILLISGSLEYKSDESLVEFKKIVEKEYPWECTLAIRKTDSEILNLKFLKDCDLAIFFTRRLTVEGEQLQLVKDYLKSNKPLIGIRTASHGFQNYLQMDKEILGGDYQGHYGAGPKCEVQITEKGKSHPILLKVQPFSSPGSLYKNPTPAKDIQVLLTGSIPDHKEPVAWIREVNQRRLFYTSLGHPSDFQNPNFRRMLTNAILWVTEK</sequence>
<keyword evidence="3 4" id="KW-0408">Iron</keyword>
<dbReference type="Gene3D" id="3.40.50.880">
    <property type="match status" value="1"/>
</dbReference>
<dbReference type="PROSITE" id="PS51007">
    <property type="entry name" value="CYTC"/>
    <property type="match status" value="1"/>
</dbReference>
<evidence type="ECO:0000256" key="5">
    <source>
        <dbReference type="SAM" id="SignalP"/>
    </source>
</evidence>
<dbReference type="SUPFAM" id="SSF46626">
    <property type="entry name" value="Cytochrome c"/>
    <property type="match status" value="1"/>
</dbReference>
<dbReference type="RefSeq" id="WP_213498406.1">
    <property type="nucleotide sequence ID" value="NZ_CP074694.1"/>
</dbReference>
<keyword evidence="8" id="KW-1185">Reference proteome</keyword>
<dbReference type="InterPro" id="IPR011989">
    <property type="entry name" value="ARM-like"/>
</dbReference>
<reference evidence="7" key="1">
    <citation type="submission" date="2021-05" db="EMBL/GenBank/DDBJ databases">
        <title>Complete genome sequence of the cellulolytic planctomycete Telmatocola sphagniphila SP2T and characterization of the first cellulase from planctomycetes.</title>
        <authorList>
            <person name="Rakitin A.L."/>
            <person name="Beletsky A.V."/>
            <person name="Naumoff D.G."/>
            <person name="Kulichevskaya I.S."/>
            <person name="Mardanov A.V."/>
            <person name="Ravin N.V."/>
            <person name="Dedysh S.N."/>
        </authorList>
    </citation>
    <scope>NUCLEOTIDE SEQUENCE</scope>
    <source>
        <strain evidence="7">SP2T</strain>
    </source>
</reference>
<dbReference type="PANTHER" id="PTHR33546:SF1">
    <property type="entry name" value="LARGE, MULTIFUNCTIONAL SECRETED PROTEIN"/>
    <property type="match status" value="1"/>
</dbReference>
<evidence type="ECO:0000256" key="3">
    <source>
        <dbReference type="ARBA" id="ARBA00023004"/>
    </source>
</evidence>
<evidence type="ECO:0000256" key="1">
    <source>
        <dbReference type="ARBA" id="ARBA00022617"/>
    </source>
</evidence>
<dbReference type="NCBIfam" id="TIGR02604">
    <property type="entry name" value="Piru_Ver_Nterm"/>
    <property type="match status" value="1"/>
</dbReference>
<keyword evidence="2 4" id="KW-0479">Metal-binding</keyword>
<feature type="domain" description="Cytochrome c" evidence="6">
    <location>
        <begin position="854"/>
        <end position="990"/>
    </location>
</feature>
<protein>
    <submittedName>
        <fullName evidence="7">ThuA domain-containing protein</fullName>
    </submittedName>
</protein>
<dbReference type="Gene3D" id="1.10.760.10">
    <property type="entry name" value="Cytochrome c-like domain"/>
    <property type="match status" value="1"/>
</dbReference>
<proteinExistence type="predicted"/>
<gene>
    <name evidence="7" type="ORF">KIH39_06300</name>
</gene>
<dbReference type="InterPro" id="IPR029062">
    <property type="entry name" value="Class_I_gatase-like"/>
</dbReference>
<dbReference type="InterPro" id="IPR036909">
    <property type="entry name" value="Cyt_c-like_dom_sf"/>
</dbReference>
<dbReference type="SUPFAM" id="SSF50952">
    <property type="entry name" value="Soluble quinoprotein glucose dehydrogenase"/>
    <property type="match status" value="1"/>
</dbReference>
<dbReference type="GO" id="GO:0046872">
    <property type="term" value="F:metal ion binding"/>
    <property type="evidence" value="ECO:0007669"/>
    <property type="project" value="UniProtKB-KW"/>
</dbReference>
<dbReference type="InterPro" id="IPR009056">
    <property type="entry name" value="Cyt_c-like_dom"/>
</dbReference>
<feature type="signal peptide" evidence="5">
    <location>
        <begin position="1"/>
        <end position="20"/>
    </location>
</feature>
<dbReference type="Gene3D" id="2.120.10.30">
    <property type="entry name" value="TolB, C-terminal domain"/>
    <property type="match status" value="1"/>
</dbReference>
<evidence type="ECO:0000313" key="7">
    <source>
        <dbReference type="EMBL" id="QVL33517.1"/>
    </source>
</evidence>
<name>A0A8E6EW77_9BACT</name>
<dbReference type="Proteomes" id="UP000676194">
    <property type="component" value="Chromosome"/>
</dbReference>